<sequence>MGKPRGKGRKREERERFLAALANPVQPGGIGPRVVQVPGCLLVVDPAEYRCSLLAMQLADEWTEYVAATAITAQAENYRQAIDRLCRYVDEALAPGAEGASLTDPDLFDTLVKWELSLPEGYAPGSARPHLIASAVRVLIARRDDHPDRAVAPALARLARGPVLLGGGESTERDEFTRQEKRAMVRAAWTSVRATRKRLEEGWALADQGRHPEQGSWTSVPDLLWGLAHKEIDFDDLRRFMPSSREWPLELLEFTAGPGMVPHPQSARMQLARRLFASLYPTTRDLHAFRVLLMDTTGYTSEEVTGFGEADVEFLPRGVRLTLLKNRAGQLRHRAFRDQAPSDAPPAEDDVGGQLTVDWPRREASEVVRQLLDVTARVRAKAPHITDTLFVSAVVRANYKTLFDRWHPTAANGGRFRDWLAAVGVEVKGAPHIGRLRKSVKVEKAIVTEGRIDASADDHTEETFASHYAQGTTLRIMSGRTIATAQQHWFDKALDRVDGPTVVAGTEDIGQGVLEDSGLSTQEAEDIMTGQLDMGVSHCKNPYQSPYSRPGELCAVAPLRCLECRNAWILPTNLPQLLLFKAHLERLRTLLTPQAFSRLWGQSWVNLNAVLDDRTPQELAQARKHIEAGEASLDLPLAAHTEFDA</sequence>
<dbReference type="RefSeq" id="WP_386405202.1">
    <property type="nucleotide sequence ID" value="NZ_JBHSPT010000104.1"/>
</dbReference>
<proteinExistence type="predicted"/>
<gene>
    <name evidence="1" type="ORF">ACFP50_32595</name>
</gene>
<accession>A0ABW1M9C5</accession>
<reference evidence="2" key="1">
    <citation type="journal article" date="2019" name="Int. J. Syst. Evol. Microbiol.">
        <title>The Global Catalogue of Microorganisms (GCM) 10K type strain sequencing project: providing services to taxonomists for standard genome sequencing and annotation.</title>
        <authorList>
            <consortium name="The Broad Institute Genomics Platform"/>
            <consortium name="The Broad Institute Genome Sequencing Center for Infectious Disease"/>
            <person name="Wu L."/>
            <person name="Ma J."/>
        </authorList>
    </citation>
    <scope>NUCLEOTIDE SEQUENCE [LARGE SCALE GENOMIC DNA]</scope>
    <source>
        <strain evidence="2">JCM 12763</strain>
    </source>
</reference>
<name>A0ABW1M9C5_9ACTN</name>
<evidence type="ECO:0008006" key="3">
    <source>
        <dbReference type="Google" id="ProtNLM"/>
    </source>
</evidence>
<comment type="caution">
    <text evidence="1">The sequence shown here is derived from an EMBL/GenBank/DDBJ whole genome shotgun (WGS) entry which is preliminary data.</text>
</comment>
<protein>
    <recommendedName>
        <fullName evidence="3">Integrase</fullName>
    </recommendedName>
</protein>
<dbReference type="Proteomes" id="UP001596242">
    <property type="component" value="Unassembled WGS sequence"/>
</dbReference>
<dbReference type="EMBL" id="JBHSPT010000104">
    <property type="protein sequence ID" value="MFC6059966.1"/>
    <property type="molecule type" value="Genomic_DNA"/>
</dbReference>
<evidence type="ECO:0000313" key="1">
    <source>
        <dbReference type="EMBL" id="MFC6059966.1"/>
    </source>
</evidence>
<keyword evidence="2" id="KW-1185">Reference proteome</keyword>
<organism evidence="1 2">
    <name type="scientific">Streptomyces pratens</name>
    <dbReference type="NCBI Taxonomy" id="887456"/>
    <lineage>
        <taxon>Bacteria</taxon>
        <taxon>Bacillati</taxon>
        <taxon>Actinomycetota</taxon>
        <taxon>Actinomycetes</taxon>
        <taxon>Kitasatosporales</taxon>
        <taxon>Streptomycetaceae</taxon>
        <taxon>Streptomyces</taxon>
    </lineage>
</organism>
<evidence type="ECO:0000313" key="2">
    <source>
        <dbReference type="Proteomes" id="UP001596242"/>
    </source>
</evidence>